<dbReference type="RefSeq" id="WP_135312469.1">
    <property type="nucleotide sequence ID" value="NZ_CP038439.1"/>
</dbReference>
<sequence>MSDGRDGNLKQIICIKWGAKFGPDYVNRLHAMIARNITPPFRLFCFTDDGTGLHPDVAVRPLPDFAYEAPVNTRGKWPKSRLWGDLGDVTGVVLFLDLDVIVTGDLDPFFTFGDPDDTVLGRNPNTPLEKMGQTSVYRMRVGKLAPLQQIFAADPQGVADQYRYEQRFVTRNAPGGVKFWPRGWLAHFRFHCVPVFPLNYLREPRIPRGTRIVMFPGSLNPPDAIAGRWDEADPVRPPLAHLRALFTGDRREAPLKHLRHYVRPTSWVARLWHD</sequence>
<keyword evidence="1" id="KW-0808">Transferase</keyword>
<organism evidence="1 2">
    <name type="scientific">Paracoccus liaowanqingii</name>
    <dbReference type="NCBI Taxonomy" id="2560053"/>
    <lineage>
        <taxon>Bacteria</taxon>
        <taxon>Pseudomonadati</taxon>
        <taxon>Pseudomonadota</taxon>
        <taxon>Alphaproteobacteria</taxon>
        <taxon>Rhodobacterales</taxon>
        <taxon>Paracoccaceae</taxon>
        <taxon>Paracoccus</taxon>
    </lineage>
</organism>
<dbReference type="KEGG" id="plia:E4191_05240"/>
<dbReference type="Proteomes" id="UP000296374">
    <property type="component" value="Chromosome"/>
</dbReference>
<dbReference type="AlphaFoldDB" id="A0A4P7HKK6"/>
<gene>
    <name evidence="1" type="ORF">E4191_05240</name>
</gene>
<dbReference type="EMBL" id="CP038439">
    <property type="protein sequence ID" value="QBX34180.1"/>
    <property type="molecule type" value="Genomic_DNA"/>
</dbReference>
<accession>A0A4P7HKK6</accession>
<reference evidence="2" key="1">
    <citation type="submission" date="2019-03" db="EMBL/GenBank/DDBJ databases">
        <authorList>
            <person name="Li J."/>
        </authorList>
    </citation>
    <scope>NUCLEOTIDE SEQUENCE [LARGE SCALE GENOMIC DNA]</scope>
    <source>
        <strain evidence="2">2251</strain>
    </source>
</reference>
<protein>
    <submittedName>
        <fullName evidence="1">Glycosyl transferase</fullName>
    </submittedName>
</protein>
<name>A0A4P7HKK6_9RHOB</name>
<evidence type="ECO:0000313" key="2">
    <source>
        <dbReference type="Proteomes" id="UP000296374"/>
    </source>
</evidence>
<proteinExistence type="predicted"/>
<evidence type="ECO:0000313" key="1">
    <source>
        <dbReference type="EMBL" id="QBX34180.1"/>
    </source>
</evidence>
<dbReference type="SUPFAM" id="SSF53448">
    <property type="entry name" value="Nucleotide-diphospho-sugar transferases"/>
    <property type="match status" value="1"/>
</dbReference>
<dbReference type="GO" id="GO:0016740">
    <property type="term" value="F:transferase activity"/>
    <property type="evidence" value="ECO:0007669"/>
    <property type="project" value="UniProtKB-KW"/>
</dbReference>
<dbReference type="InterPro" id="IPR029044">
    <property type="entry name" value="Nucleotide-diphossugar_trans"/>
</dbReference>